<sequence>MEIGKTAAAAAADGGWSGEEKTEMVARGRSDVKPVLGIGIALFFAGFVVSQLRPRSRPPPPPPPSRQTSSAESKTGGSDSIDSLEELRIPKGEEALSKSNIVTSTTAVKLSSTRSTSGNEQGVVFPESNDTLMKEFEMTSTDMKTAPETAMGQEIASLRELVSSLRERKRSLELQLLAYHGAKEKEAAAQELENRLKISAVEAKLFVLRIQSLQDDKRRLQSQLADQSRTRNELEASGAKIKLLKQKLKADREQAKEIMASLHQRISSLQCREQKDEVNDAELEKKLKRLEDEIVELRMVNSRLAEENSGLVTKLASTQMTAAASSVLEGAEVEASEEADRSKEANRELMEEIEQLRTDRYADAEELVYLRWVNACLRYELRNYQPPPGTTVARDLSKSLSPKSEAKAKQLILEYANSGAAEKSSSLAEIDSELFSSSSSQASSEEAEDTAINASSSTKAKFLSKLKKLVLGNGKRNTGTWSGIPEKGASFSACSADDVIRRSSTDQLAGMEAHTTGRQDNKDVSSRINSGLSSDIQMPRRPDVEEAREEKGIPHRNAPVDQEDSYIKKLADALMDSTQRLGRIPAAFFLALSLVNSFVFSAVDRLGTWPAALPEGLLALDIVDKIQVDPNTTARFSSDYGGLSQAAPAAVLYPSSPDDIATLVRFAYSSSSSSFSIAAHGHGHSIRGQALVPGGVVVDMASLGRGRSDRINVSSDWYVDAGGEQLWIDVLRETLKHGLSPRSWTDYLYLTVGGTLSNAGISGQAFRHGPQISNVYELDVVTGKGDTITCSREENSDLFYGVLGGLGQFGIITRARIALEPAPQRVRWLRLFYTDFSSFTGDQELLVSMTEKVFDYVEGQLLTEKDVGNSSFFSDNDTEKIKMLAAEYGGIYFVEGGVYYGPATASMVDRKLESLLKRLSFVPGFAFTKDVAYISFLNRVQEEETHSTAPEDVLHPWLNMFVPKSRIRDFEMGVFKGILKKNNPIGLVLIYPFNKNKWDDKMSAVIPDEEVFYTIGLLPSATVDDWKYLDSQNDEILSIFGIYQLQLSDAWAEEARAIESQHDELEAKFFEERAALEAKYQKLYEPLYTKRYEIVNGVVEVEGIKDESPEETGSEDKASEEKGVPGFWLTAMKANEVLTEENAVLTKTCHMIDEDEPILEKAIGTEIEWFPGKCLTQKILKKKPKKGSKNVKPITKTEDCESFFNFFNPPQVPGDDADIDEETAEELQGQMEVDYDIGSTIKDKIIPHAVSWFTGEVIEEGDELEIEDEEDEEDEEEEDDDEDEEDQTKTKKKGRRRVEGSRPNDQLSANNNNMFTMDGAFSAVELLERSGLLPAIVLSFF</sequence>
<dbReference type="GO" id="GO:0000724">
    <property type="term" value="P:double-strand break repair via homologous recombination"/>
    <property type="evidence" value="ECO:0007669"/>
    <property type="project" value="UniProtKB-ARBA"/>
</dbReference>
<keyword evidence="16" id="KW-1133">Transmembrane helix</keyword>
<feature type="compositionally biased region" description="Acidic residues" evidence="15">
    <location>
        <begin position="1257"/>
        <end position="1286"/>
    </location>
</feature>
<evidence type="ECO:0000256" key="1">
    <source>
        <dbReference type="ARBA" id="ARBA00001974"/>
    </source>
</evidence>
<dbReference type="InterPro" id="IPR050432">
    <property type="entry name" value="FAD-linked_Oxidoreductases_BP"/>
</dbReference>
<keyword evidence="6" id="KW-0285">Flavoprotein</keyword>
<dbReference type="FunFam" id="3.30.1120.90:FF:000005">
    <property type="entry name" value="Nucleosome assembly protein11"/>
    <property type="match status" value="1"/>
</dbReference>
<evidence type="ECO:0000256" key="13">
    <source>
        <dbReference type="ARBA" id="ARBA00023242"/>
    </source>
</evidence>
<protein>
    <recommendedName>
        <fullName evidence="5">cytokinin dehydrogenase</fullName>
        <ecNumber evidence="5">1.5.99.12</ecNumber>
    </recommendedName>
</protein>
<dbReference type="Proteomes" id="UP001055439">
    <property type="component" value="Chromosome 9"/>
</dbReference>
<dbReference type="InterPro" id="IPR016166">
    <property type="entry name" value="FAD-bd_PCMH"/>
</dbReference>
<feature type="compositionally biased region" description="Polar residues" evidence="15">
    <location>
        <begin position="67"/>
        <end position="81"/>
    </location>
</feature>
<reference evidence="18" key="1">
    <citation type="submission" date="2022-05" db="EMBL/GenBank/DDBJ databases">
        <title>The Musa troglodytarum L. genome provides insights into the mechanism of non-climacteric behaviour and enrichment of carotenoids.</title>
        <authorList>
            <person name="Wang J."/>
        </authorList>
    </citation>
    <scope>NUCLEOTIDE SEQUENCE</scope>
    <source>
        <tissue evidence="18">Leaf</tissue>
    </source>
</reference>
<evidence type="ECO:0000256" key="3">
    <source>
        <dbReference type="ARBA" id="ARBA00005466"/>
    </source>
</evidence>
<gene>
    <name evidence="18" type="ORF">MUK42_26268</name>
</gene>
<dbReference type="CDD" id="cd14686">
    <property type="entry name" value="bZIP"/>
    <property type="match status" value="1"/>
</dbReference>
<feature type="region of interest" description="Disordered" evidence="15">
    <location>
        <begin position="327"/>
        <end position="346"/>
    </location>
</feature>
<comment type="subcellular location">
    <subcellularLocation>
        <location evidence="2">Nucleus</location>
    </subcellularLocation>
</comment>
<dbReference type="GO" id="GO:0019139">
    <property type="term" value="F:cytokinin dehydrogenase activity"/>
    <property type="evidence" value="ECO:0007669"/>
    <property type="project" value="UniProtKB-EC"/>
</dbReference>
<dbReference type="InterPro" id="IPR016170">
    <property type="entry name" value="Cytok_DH_C_sf"/>
</dbReference>
<evidence type="ECO:0000259" key="17">
    <source>
        <dbReference type="PROSITE" id="PS51387"/>
    </source>
</evidence>
<accession>A0A9E7ID35</accession>
<evidence type="ECO:0000256" key="6">
    <source>
        <dbReference type="ARBA" id="ARBA00022630"/>
    </source>
</evidence>
<comment type="similarity">
    <text evidence="3">Belongs to the oxygen-dependent FAD-linked oxidoreductase family.</text>
</comment>
<dbReference type="InterPro" id="IPR016167">
    <property type="entry name" value="FAD-bd_PCMH_sub1"/>
</dbReference>
<evidence type="ECO:0000256" key="16">
    <source>
        <dbReference type="SAM" id="Phobius"/>
    </source>
</evidence>
<keyword evidence="11" id="KW-0325">Glycoprotein</keyword>
<feature type="transmembrane region" description="Helical" evidence="16">
    <location>
        <begin position="34"/>
        <end position="52"/>
    </location>
</feature>
<dbReference type="InterPro" id="IPR015345">
    <property type="entry name" value="Cytokinin_DH_FAD/cytokin-bd"/>
</dbReference>
<dbReference type="OrthoDB" id="415825at2759"/>
<dbReference type="GO" id="GO:0005634">
    <property type="term" value="C:nucleus"/>
    <property type="evidence" value="ECO:0007669"/>
    <property type="project" value="UniProtKB-SubCell"/>
</dbReference>
<proteinExistence type="inferred from homology"/>
<evidence type="ECO:0000256" key="5">
    <source>
        <dbReference type="ARBA" id="ARBA00011928"/>
    </source>
</evidence>
<keyword evidence="19" id="KW-1185">Reference proteome</keyword>
<evidence type="ECO:0000256" key="4">
    <source>
        <dbReference type="ARBA" id="ARBA00009947"/>
    </source>
</evidence>
<dbReference type="GO" id="GO:0042393">
    <property type="term" value="F:histone binding"/>
    <property type="evidence" value="ECO:0007669"/>
    <property type="project" value="UniProtKB-ARBA"/>
</dbReference>
<dbReference type="Pfam" id="PF01565">
    <property type="entry name" value="FAD_binding_4"/>
    <property type="match status" value="1"/>
</dbReference>
<evidence type="ECO:0000256" key="7">
    <source>
        <dbReference type="ARBA" id="ARBA00022729"/>
    </source>
</evidence>
<dbReference type="SUPFAM" id="SSF55103">
    <property type="entry name" value="FAD-linked oxidases, C-terminal domain"/>
    <property type="match status" value="1"/>
</dbReference>
<keyword evidence="8" id="KW-0274">FAD</keyword>
<keyword evidence="16" id="KW-0812">Transmembrane</keyword>
<evidence type="ECO:0000256" key="8">
    <source>
        <dbReference type="ARBA" id="ARBA00022827"/>
    </source>
</evidence>
<dbReference type="Gene3D" id="3.30.43.10">
    <property type="entry name" value="Uridine Diphospho-n-acetylenolpyruvylglucosamine Reductase, domain 2"/>
    <property type="match status" value="1"/>
</dbReference>
<keyword evidence="7" id="KW-0732">Signal</keyword>
<comment type="similarity">
    <text evidence="4">Belongs to the nucleosome assembly protein (NAP) family.</text>
</comment>
<dbReference type="EC" id="1.5.99.12" evidence="5"/>
<feature type="compositionally biased region" description="Polar residues" evidence="15">
    <location>
        <begin position="526"/>
        <end position="536"/>
    </location>
</feature>
<evidence type="ECO:0000256" key="11">
    <source>
        <dbReference type="ARBA" id="ARBA00023180"/>
    </source>
</evidence>
<evidence type="ECO:0000256" key="12">
    <source>
        <dbReference type="ARBA" id="ARBA00023186"/>
    </source>
</evidence>
<dbReference type="InterPro" id="IPR006093">
    <property type="entry name" value="Oxy_OxRdtase_FAD_BS"/>
</dbReference>
<dbReference type="SUPFAM" id="SSF143113">
    <property type="entry name" value="NAP-like"/>
    <property type="match status" value="1"/>
</dbReference>
<feature type="region of interest" description="Disordered" evidence="15">
    <location>
        <begin position="52"/>
        <end position="83"/>
    </location>
</feature>
<dbReference type="Gene3D" id="3.40.462.10">
    <property type="entry name" value="FAD-linked oxidases, C-terminal domain"/>
    <property type="match status" value="1"/>
</dbReference>
<dbReference type="Gene3D" id="3.30.1120.90">
    <property type="entry name" value="Nucleosome assembly protein"/>
    <property type="match status" value="1"/>
</dbReference>
<dbReference type="PANTHER" id="PTHR13878:SF127">
    <property type="entry name" value="CYTOKININ DEHYDROGENASE 3"/>
    <property type="match status" value="1"/>
</dbReference>
<keyword evidence="9" id="KW-0560">Oxidoreductase</keyword>
<feature type="region of interest" description="Disordered" evidence="15">
    <location>
        <begin position="1257"/>
        <end position="1313"/>
    </location>
</feature>
<dbReference type="InterPro" id="IPR036318">
    <property type="entry name" value="FAD-bd_PCMH-like_sf"/>
</dbReference>
<dbReference type="SUPFAM" id="SSF56176">
    <property type="entry name" value="FAD-binding/transporter-associated domain-like"/>
    <property type="match status" value="1"/>
</dbReference>
<dbReference type="GO" id="GO:0009690">
    <property type="term" value="P:cytokinin metabolic process"/>
    <property type="evidence" value="ECO:0007669"/>
    <property type="project" value="InterPro"/>
</dbReference>
<comment type="cofactor">
    <cofactor evidence="1">
        <name>FAD</name>
        <dbReference type="ChEBI" id="CHEBI:57692"/>
    </cofactor>
</comment>
<dbReference type="FunFam" id="3.30.465.10:FF:000021">
    <property type="entry name" value="Cytokinin dehydrogenase 1"/>
    <property type="match status" value="1"/>
</dbReference>
<name>A0A9E7ID35_9LILI</name>
<feature type="region of interest" description="Disordered" evidence="15">
    <location>
        <begin position="511"/>
        <end position="551"/>
    </location>
</feature>
<dbReference type="InterPro" id="IPR016169">
    <property type="entry name" value="FAD-bd_PCMH_sub2"/>
</dbReference>
<dbReference type="Pfam" id="PF00956">
    <property type="entry name" value="NAP"/>
    <property type="match status" value="2"/>
</dbReference>
<evidence type="ECO:0000256" key="9">
    <source>
        <dbReference type="ARBA" id="ARBA00023002"/>
    </source>
</evidence>
<feature type="compositionally biased region" description="Polar residues" evidence="15">
    <location>
        <begin position="1303"/>
        <end position="1313"/>
    </location>
</feature>
<evidence type="ECO:0000313" key="18">
    <source>
        <dbReference type="EMBL" id="URE46209.1"/>
    </source>
</evidence>
<keyword evidence="13" id="KW-0539">Nucleus</keyword>
<evidence type="ECO:0000256" key="10">
    <source>
        <dbReference type="ARBA" id="ARBA00023054"/>
    </source>
</evidence>
<dbReference type="PANTHER" id="PTHR13878">
    <property type="entry name" value="GULONOLACTONE OXIDASE"/>
    <property type="match status" value="1"/>
</dbReference>
<keyword evidence="12" id="KW-0143">Chaperone</keyword>
<dbReference type="PROSITE" id="PS51387">
    <property type="entry name" value="FAD_PCMH"/>
    <property type="match status" value="1"/>
</dbReference>
<keyword evidence="16" id="KW-0472">Membrane</keyword>
<feature type="domain" description="FAD-binding PCMH-type" evidence="17">
    <location>
        <begin position="644"/>
        <end position="822"/>
    </location>
</feature>
<comment type="catalytic activity">
    <reaction evidence="14">
        <text>N(6)-dimethylallyladenine + A + H2O = 3-methyl-2-butenal + adenine + AH2</text>
        <dbReference type="Rhea" id="RHEA:13625"/>
        <dbReference type="ChEBI" id="CHEBI:13193"/>
        <dbReference type="ChEBI" id="CHEBI:15377"/>
        <dbReference type="ChEBI" id="CHEBI:15825"/>
        <dbReference type="ChEBI" id="CHEBI:16708"/>
        <dbReference type="ChEBI" id="CHEBI:17499"/>
        <dbReference type="ChEBI" id="CHEBI:17660"/>
        <dbReference type="EC" id="1.5.99.12"/>
    </reaction>
</comment>
<dbReference type="InterPro" id="IPR006094">
    <property type="entry name" value="Oxid_FAD_bind_N"/>
</dbReference>
<evidence type="ECO:0000313" key="19">
    <source>
        <dbReference type="Proteomes" id="UP001055439"/>
    </source>
</evidence>
<keyword evidence="10" id="KW-0175">Coiled coil</keyword>
<dbReference type="Pfam" id="PF09265">
    <property type="entry name" value="Cytokin-bind"/>
    <property type="match status" value="1"/>
</dbReference>
<dbReference type="GO" id="GO:0071949">
    <property type="term" value="F:FAD binding"/>
    <property type="evidence" value="ECO:0007669"/>
    <property type="project" value="InterPro"/>
</dbReference>
<feature type="compositionally biased region" description="Basic and acidic residues" evidence="15">
    <location>
        <begin position="538"/>
        <end position="551"/>
    </location>
</feature>
<dbReference type="InterPro" id="IPR002164">
    <property type="entry name" value="NAP_family"/>
</dbReference>
<feature type="compositionally biased region" description="Basic and acidic residues" evidence="15">
    <location>
        <begin position="515"/>
        <end position="525"/>
    </location>
</feature>
<dbReference type="InterPro" id="IPR037231">
    <property type="entry name" value="NAP-like_sf"/>
</dbReference>
<dbReference type="GO" id="GO:0006334">
    <property type="term" value="P:nucleosome assembly"/>
    <property type="evidence" value="ECO:0007669"/>
    <property type="project" value="InterPro"/>
</dbReference>
<dbReference type="EMBL" id="CP097511">
    <property type="protein sequence ID" value="URE46209.1"/>
    <property type="molecule type" value="Genomic_DNA"/>
</dbReference>
<evidence type="ECO:0000256" key="14">
    <source>
        <dbReference type="ARBA" id="ARBA00048224"/>
    </source>
</evidence>
<organism evidence="18 19">
    <name type="scientific">Musa troglodytarum</name>
    <name type="common">fe'i banana</name>
    <dbReference type="NCBI Taxonomy" id="320322"/>
    <lineage>
        <taxon>Eukaryota</taxon>
        <taxon>Viridiplantae</taxon>
        <taxon>Streptophyta</taxon>
        <taxon>Embryophyta</taxon>
        <taxon>Tracheophyta</taxon>
        <taxon>Spermatophyta</taxon>
        <taxon>Magnoliopsida</taxon>
        <taxon>Liliopsida</taxon>
        <taxon>Zingiberales</taxon>
        <taxon>Musaceae</taxon>
        <taxon>Musa</taxon>
    </lineage>
</organism>
<evidence type="ECO:0000256" key="2">
    <source>
        <dbReference type="ARBA" id="ARBA00004123"/>
    </source>
</evidence>
<evidence type="ECO:0000256" key="15">
    <source>
        <dbReference type="SAM" id="MobiDB-lite"/>
    </source>
</evidence>
<dbReference type="InterPro" id="IPR016164">
    <property type="entry name" value="FAD-linked_Oxase-like_C"/>
</dbReference>
<dbReference type="Gene3D" id="1.20.5.1500">
    <property type="match status" value="1"/>
</dbReference>
<dbReference type="Gene3D" id="3.30.465.10">
    <property type="match status" value="1"/>
</dbReference>
<dbReference type="PROSITE" id="PS00862">
    <property type="entry name" value="OX2_COVAL_FAD"/>
    <property type="match status" value="1"/>
</dbReference>